<dbReference type="Proteomes" id="UP000016928">
    <property type="component" value="Unassembled WGS sequence"/>
</dbReference>
<dbReference type="AlphaFoldDB" id="N4TQB1"/>
<protein>
    <submittedName>
        <fullName evidence="1">Uncharacterized protein</fullName>
    </submittedName>
</protein>
<accession>N4TQB1</accession>
<dbReference type="STRING" id="1229664.N4TQB1"/>
<reference evidence="2" key="1">
    <citation type="submission" date="2012-09" db="EMBL/GenBank/DDBJ databases">
        <title>Genome sequencing and comparative transcriptomics of race 1 and race 4 of banana pathogen: Fusarium oxysporum f. sp. cubense.</title>
        <authorList>
            <person name="Fang X."/>
            <person name="Huang J."/>
        </authorList>
    </citation>
    <scope>NUCLEOTIDE SEQUENCE [LARGE SCALE GENOMIC DNA]</scope>
    <source>
        <strain evidence="2">race 1</strain>
    </source>
</reference>
<name>N4TQB1_FUSC1</name>
<reference evidence="2" key="2">
    <citation type="journal article" date="2014" name="PLoS ONE">
        <title>Genome and Transcriptome Analysis of the Fungal Pathogen Fusarium oxysporum f. sp. cubense Causing Banana Vascular Wilt Disease.</title>
        <authorList>
            <person name="Guo L."/>
            <person name="Han L."/>
            <person name="Yang L."/>
            <person name="Zeng H."/>
            <person name="Fan D."/>
            <person name="Zhu Y."/>
            <person name="Feng Y."/>
            <person name="Wang G."/>
            <person name="Peng C."/>
            <person name="Jiang X."/>
            <person name="Zhou D."/>
            <person name="Ni P."/>
            <person name="Liang C."/>
            <person name="Liu L."/>
            <person name="Wang J."/>
            <person name="Mao C."/>
            <person name="Fang X."/>
            <person name="Peng M."/>
            <person name="Huang J."/>
        </authorList>
    </citation>
    <scope>NUCLEOTIDE SEQUENCE [LARGE SCALE GENOMIC DNA]</scope>
    <source>
        <strain evidence="2">race 1</strain>
    </source>
</reference>
<proteinExistence type="predicted"/>
<organism evidence="1 2">
    <name type="scientific">Fusarium oxysporum f. sp. cubense (strain race 1)</name>
    <name type="common">Panama disease fungus</name>
    <dbReference type="NCBI Taxonomy" id="1229664"/>
    <lineage>
        <taxon>Eukaryota</taxon>
        <taxon>Fungi</taxon>
        <taxon>Dikarya</taxon>
        <taxon>Ascomycota</taxon>
        <taxon>Pezizomycotina</taxon>
        <taxon>Sordariomycetes</taxon>
        <taxon>Hypocreomycetidae</taxon>
        <taxon>Hypocreales</taxon>
        <taxon>Nectriaceae</taxon>
        <taxon>Fusarium</taxon>
        <taxon>Fusarium oxysporum species complex</taxon>
    </lineage>
</organism>
<gene>
    <name evidence="1" type="ORF">FOC1_g10003367</name>
</gene>
<sequence length="604" mass="68283">MVLPPGVTEVGPEGDIVLSSNMSGENQLQNPVCVDASLCRLCRFPINGEKEKIIVLTPDDQVSSPFNIYYEKCYAPLCIDRSLNISFRHCVYPYCTHNKGLAIAFHAECVEIAAPFGTPLHEYRLVTEHSYRHVSLNHERRRGRIRELIEGALCKTYGKLSPELWHIVSDDDELIRLYTIAELSLQHRKTEWSVDPSLPVLITAVRMDGVHQTLTFHGDGLKLRELLTPSIYPQVLWPHPATPSELDSMTFYYAGWGEGDLEARLRTLTFNEPGTTGYSVCWANDEMVSLHVHRNVGHPGTHASLLDEHSEYEDRGLLKWTYYPIQENEFIQEVWLRGSEIYDTTRPLPSQGEGGLRYHLSTPWGLQKYKRRSDIALALVTSKGRMTVAGGFPDHHGQYTPYSNHRHWNLVAKTSANAPLRVFFSPSDHGIPLIVARRLLDNHTGASSPRQTPLGTMPRFNPLHTLYYSSSSLENVTEVIVCKSKNEKDTGVIRHFDLENSRMVESPYKKVAGLLLRYADGSEASVGCFRFDWAETPLTRNDARGLFVGTRPGKIVQIPPHVAAVGITPPEAEGEFTWMEMPWTGVLEWWFNPDSLDTSITHIL</sequence>
<dbReference type="EMBL" id="KB730470">
    <property type="protein sequence ID" value="ENH65748.1"/>
    <property type="molecule type" value="Genomic_DNA"/>
</dbReference>
<dbReference type="VEuPathDB" id="FungiDB:FOC1_g10003367"/>
<dbReference type="HOGENOM" id="CLU_016575_2_0_1"/>
<evidence type="ECO:0000313" key="2">
    <source>
        <dbReference type="Proteomes" id="UP000016928"/>
    </source>
</evidence>
<evidence type="ECO:0000313" key="1">
    <source>
        <dbReference type="EMBL" id="ENH65748.1"/>
    </source>
</evidence>
<dbReference type="OrthoDB" id="5153231at2759"/>
<dbReference type="OMA" id="FNPLHTL"/>